<feature type="compositionally biased region" description="Basic and acidic residues" evidence="8">
    <location>
        <begin position="1339"/>
        <end position="1350"/>
    </location>
</feature>
<evidence type="ECO:0000256" key="8">
    <source>
        <dbReference type="SAM" id="MobiDB-lite"/>
    </source>
</evidence>
<dbReference type="InterPro" id="IPR004766">
    <property type="entry name" value="TM_rcpt_patched"/>
</dbReference>
<feature type="transmembrane region" description="Helical" evidence="9">
    <location>
        <begin position="444"/>
        <end position="470"/>
    </location>
</feature>
<feature type="transmembrane region" description="Helical" evidence="9">
    <location>
        <begin position="1124"/>
        <end position="1151"/>
    </location>
</feature>
<feature type="region of interest" description="Disordered" evidence="8">
    <location>
        <begin position="617"/>
        <end position="636"/>
    </location>
</feature>
<feature type="compositionally biased region" description="Basic and acidic residues" evidence="8">
    <location>
        <begin position="1397"/>
        <end position="1410"/>
    </location>
</feature>
<dbReference type="Proteomes" id="UP001233172">
    <property type="component" value="Unassembled WGS sequence"/>
</dbReference>
<feature type="compositionally biased region" description="Polar residues" evidence="8">
    <location>
        <begin position="1353"/>
        <end position="1362"/>
    </location>
</feature>
<name>A0AAD8CBZ0_BIOPF</name>
<evidence type="ECO:0000256" key="7">
    <source>
        <dbReference type="ARBA" id="ARBA00023180"/>
    </source>
</evidence>
<dbReference type="PANTHER" id="PTHR46022:SF1">
    <property type="entry name" value="PROTEIN PATCHED"/>
    <property type="match status" value="1"/>
</dbReference>
<accession>A0AAD8CBZ0</accession>
<evidence type="ECO:0000256" key="6">
    <source>
        <dbReference type="ARBA" id="ARBA00023170"/>
    </source>
</evidence>
<keyword evidence="12" id="KW-1185">Reference proteome</keyword>
<organism evidence="11 12">
    <name type="scientific">Biomphalaria pfeifferi</name>
    <name type="common">Bloodfluke planorb</name>
    <name type="synonym">Freshwater snail</name>
    <dbReference type="NCBI Taxonomy" id="112525"/>
    <lineage>
        <taxon>Eukaryota</taxon>
        <taxon>Metazoa</taxon>
        <taxon>Spiralia</taxon>
        <taxon>Lophotrochozoa</taxon>
        <taxon>Mollusca</taxon>
        <taxon>Gastropoda</taxon>
        <taxon>Heterobranchia</taxon>
        <taxon>Euthyneura</taxon>
        <taxon>Panpulmonata</taxon>
        <taxon>Hygrophila</taxon>
        <taxon>Lymnaeoidea</taxon>
        <taxon>Planorbidae</taxon>
        <taxon>Biomphalaria</taxon>
    </lineage>
</organism>
<feature type="compositionally biased region" description="Pro residues" evidence="8">
    <location>
        <begin position="1271"/>
        <end position="1280"/>
    </location>
</feature>
<feature type="region of interest" description="Disordered" evidence="8">
    <location>
        <begin position="1233"/>
        <end position="1281"/>
    </location>
</feature>
<feature type="region of interest" description="Disordered" evidence="8">
    <location>
        <begin position="1162"/>
        <end position="1191"/>
    </location>
</feature>
<feature type="transmembrane region" description="Helical" evidence="9">
    <location>
        <begin position="412"/>
        <end position="432"/>
    </location>
</feature>
<evidence type="ECO:0000256" key="2">
    <source>
        <dbReference type="ARBA" id="ARBA00005585"/>
    </source>
</evidence>
<dbReference type="GO" id="GO:0005886">
    <property type="term" value="C:plasma membrane"/>
    <property type="evidence" value="ECO:0007669"/>
    <property type="project" value="TreeGrafter"/>
</dbReference>
<gene>
    <name evidence="11" type="ORF">Bpfe_000964</name>
</gene>
<dbReference type="InterPro" id="IPR053958">
    <property type="entry name" value="HMGCR/SNAP/NPC1-like_SSD"/>
</dbReference>
<dbReference type="InterPro" id="IPR000731">
    <property type="entry name" value="SSD"/>
</dbReference>
<dbReference type="Pfam" id="PF12349">
    <property type="entry name" value="Sterol-sensing"/>
    <property type="match status" value="1"/>
</dbReference>
<feature type="compositionally biased region" description="Low complexity" evidence="8">
    <location>
        <begin position="1321"/>
        <end position="1330"/>
    </location>
</feature>
<feature type="transmembrane region" description="Helical" evidence="9">
    <location>
        <begin position="476"/>
        <end position="498"/>
    </location>
</feature>
<dbReference type="Gene3D" id="1.20.1640.10">
    <property type="entry name" value="Multidrug efflux transporter AcrB transmembrane domain"/>
    <property type="match status" value="2"/>
</dbReference>
<dbReference type="GO" id="GO:0008158">
    <property type="term" value="F:hedgehog receptor activity"/>
    <property type="evidence" value="ECO:0007669"/>
    <property type="project" value="InterPro"/>
</dbReference>
<dbReference type="GO" id="GO:0097108">
    <property type="term" value="F:hedgehog family protein binding"/>
    <property type="evidence" value="ECO:0007669"/>
    <property type="project" value="TreeGrafter"/>
</dbReference>
<keyword evidence="6" id="KW-0675">Receptor</keyword>
<evidence type="ECO:0000256" key="3">
    <source>
        <dbReference type="ARBA" id="ARBA00022692"/>
    </source>
</evidence>
<dbReference type="GO" id="GO:0005119">
    <property type="term" value="F:smoothened binding"/>
    <property type="evidence" value="ECO:0007669"/>
    <property type="project" value="TreeGrafter"/>
</dbReference>
<feature type="region of interest" description="Disordered" evidence="8">
    <location>
        <begin position="1296"/>
        <end position="1410"/>
    </location>
</feature>
<dbReference type="PROSITE" id="PS50156">
    <property type="entry name" value="SSD"/>
    <property type="match status" value="1"/>
</dbReference>
<keyword evidence="4 9" id="KW-1133">Transmembrane helix</keyword>
<feature type="transmembrane region" description="Helical" evidence="9">
    <location>
        <begin position="519"/>
        <end position="540"/>
    </location>
</feature>
<evidence type="ECO:0000259" key="10">
    <source>
        <dbReference type="PROSITE" id="PS50156"/>
    </source>
</evidence>
<feature type="domain" description="SSD" evidence="10">
    <location>
        <begin position="412"/>
        <end position="571"/>
    </location>
</feature>
<sequence>MSNRSNRTDHRKADPELLTRTSWINAELAYRQVKRGRANGNTCALWLRLHLQKYLYSIGCLVQLHCGKVTFLGLLLLSLCCVGLKTGHLETNVEELWVEEGGRLEKELQYMKDTIGVGSGTSYELIIQSPKKGVSLLNMESVLFHYQAVQAATKIKVDIDGLTWSFKDICYTPSFPVTENAFVDMILESILPCVIITPIDCFWEGSRLLGPDPPVLTGAFSGVPSSLTWENLDPQNILQKLEASSVNIPLNAMRDAFQRAGITTGYQEKPCLNPKDLDCPKTAVNYNSSLPDLSAEFTKGCSGFATKYMQWEHDLIFGGIKKNKTGHIVRVEAFQSILQLMAEKDLFQYYEDNQKVSGIDWTQQKARAVLEAFQRKFSKIMNNFGNETNKDNLHGFSTTSLMDMMKDLSNISVTRVVLGYVLMFIYACVSLLRWNDAVNSQSGIGMAGVILVSLSVAAGLGICSVLGINFNASTTQIIPFLTLGLGVDDMFLIAHTYFENVDHVPTHELTGEVLKRSGVTVLLTSFSNMLAFFTAAIIPIPALRAFTLQAGILVLFNLGSVLLVYPAIVSLDLVRREDKRIDVFCCFQSSAGSNDVIELQPQCEDLDTLSQHRELTDLQREPSPPPPYTASGGTQPPCYDTVTRSESSGAVTTLAPNDGIFTRRLESPLGSTCPSTTSSRQCLTSDNGISCKDRCVKAQKECLTWTLTCLAAKVYAPFLQRTFVKVTVLAAFLVFLILGAWGTAQVKDGLDLTDIVPRETAEFHFLEAQSKYFGFYSINMITKGEFDYANNQQLLYDYHNAFSKVKKIIKREDNTLTPFWLELFRQWLLDLQNAFDKDKDNNRFSNDSWLPNASEDAILAYKLLIQTGDVNNPYNKNLATKNRLVDDKGIINPSGFYNYLSAWTANDVMAYTYSMANFHPLPKGWQHDPTDGNLEVYKSQLLKFTQLPFYLTNLSSTEEVIEVITEIRKICDDFSSKGLPNFPSGVPFTFYEQYINLRFYLMLSLICVLVVTFVVLTVVLMNPWIAAIVVIVLGMMIVELFGFMGLAGIKLSAVPAVILIVSVGIGVEFTLHLAVGFITAIGSRNRRMAMALEHTFTPVVHGAISTFLGILMLVGTEFDFIVKYFFNVLGALVLIGLLNGLMLLPVILSILGPQGEVIPKDNADCLASPTPEPSPKAQRYSGHSRRSTRRIYPRVNSDISLSTISEEPTQYSSHEIIVQPEVVVETTTLPGTCHDTSHHTHQIPCRPNNGHSSGQSSLVTVHNNRYNSSPPDSPPPPPPSHFTRVKATATVKVEVHTPIPGCVNQEHTYKSKRRKTRESDNISSGSSDSDTSWHKRSSHKDTSSVCERHHCNNPGSCSNGLQPPTPQRHHRRSSRGNSSSQSGKSSGNRQNQSSRSNRGDDSSDHDCSQV</sequence>
<comment type="similarity">
    <text evidence="2">Belongs to the patched family.</text>
</comment>
<reference evidence="11" key="1">
    <citation type="journal article" date="2023" name="PLoS Negl. Trop. Dis.">
        <title>A genome sequence for Biomphalaria pfeifferi, the major vector snail for the human-infecting parasite Schistosoma mansoni.</title>
        <authorList>
            <person name="Bu L."/>
            <person name="Lu L."/>
            <person name="Laidemitt M.R."/>
            <person name="Zhang S.M."/>
            <person name="Mutuku M."/>
            <person name="Mkoji G."/>
            <person name="Steinauer M."/>
            <person name="Loker E.S."/>
        </authorList>
    </citation>
    <scope>NUCLEOTIDE SEQUENCE</scope>
    <source>
        <strain evidence="11">KasaAsao</strain>
    </source>
</reference>
<feature type="transmembrane region" description="Helical" evidence="9">
    <location>
        <begin position="1053"/>
        <end position="1078"/>
    </location>
</feature>
<evidence type="ECO:0000256" key="4">
    <source>
        <dbReference type="ARBA" id="ARBA00022989"/>
    </source>
</evidence>
<keyword evidence="5 9" id="KW-0472">Membrane</keyword>
<dbReference type="NCBIfam" id="TIGR00918">
    <property type="entry name" value="2A060602"/>
    <property type="match status" value="1"/>
</dbReference>
<dbReference type="FunFam" id="1.20.1640.10:FF:000048">
    <property type="entry name" value="protein patched homolog 1 isoform X2"/>
    <property type="match status" value="1"/>
</dbReference>
<feature type="transmembrane region" description="Helical" evidence="9">
    <location>
        <begin position="999"/>
        <end position="1020"/>
    </location>
</feature>
<feature type="compositionally biased region" description="Low complexity" evidence="8">
    <location>
        <begin position="1375"/>
        <end position="1396"/>
    </location>
</feature>
<keyword evidence="7" id="KW-0325">Glycoprotein</keyword>
<keyword evidence="3 9" id="KW-0812">Transmembrane</keyword>
<feature type="transmembrane region" description="Helical" evidence="9">
    <location>
        <begin position="546"/>
        <end position="571"/>
    </location>
</feature>
<dbReference type="PANTHER" id="PTHR46022">
    <property type="entry name" value="PROTEIN PATCHED"/>
    <property type="match status" value="1"/>
</dbReference>
<dbReference type="EMBL" id="JASAOG010000002">
    <property type="protein sequence ID" value="KAK0069787.1"/>
    <property type="molecule type" value="Genomic_DNA"/>
</dbReference>
<evidence type="ECO:0000256" key="5">
    <source>
        <dbReference type="ARBA" id="ARBA00023136"/>
    </source>
</evidence>
<protein>
    <submittedName>
        <fullName evidence="11">Protein patched 1</fullName>
    </submittedName>
</protein>
<feature type="compositionally biased region" description="Basic residues" evidence="8">
    <location>
        <begin position="1182"/>
        <end position="1191"/>
    </location>
</feature>
<evidence type="ECO:0000256" key="9">
    <source>
        <dbReference type="SAM" id="Phobius"/>
    </source>
</evidence>
<evidence type="ECO:0000313" key="11">
    <source>
        <dbReference type="EMBL" id="KAK0069787.1"/>
    </source>
</evidence>
<comment type="subcellular location">
    <subcellularLocation>
        <location evidence="1">Membrane</location>
        <topology evidence="1">Multi-pass membrane protein</topology>
    </subcellularLocation>
</comment>
<feature type="compositionally biased region" description="Polar residues" evidence="8">
    <location>
        <begin position="1249"/>
        <end position="1267"/>
    </location>
</feature>
<evidence type="ECO:0000256" key="1">
    <source>
        <dbReference type="ARBA" id="ARBA00004141"/>
    </source>
</evidence>
<feature type="transmembrane region" description="Helical" evidence="9">
    <location>
        <begin position="1099"/>
        <end position="1118"/>
    </location>
</feature>
<comment type="caution">
    <text evidence="11">The sequence shown here is derived from an EMBL/GenBank/DDBJ whole genome shotgun (WGS) entry which is preliminary data.</text>
</comment>
<feature type="transmembrane region" description="Helical" evidence="9">
    <location>
        <begin position="1027"/>
        <end position="1047"/>
    </location>
</feature>
<dbReference type="SUPFAM" id="SSF82866">
    <property type="entry name" value="Multidrug efflux transporter AcrB transmembrane domain"/>
    <property type="match status" value="2"/>
</dbReference>
<dbReference type="GO" id="GO:0045879">
    <property type="term" value="P:negative regulation of smoothened signaling pathway"/>
    <property type="evidence" value="ECO:0007669"/>
    <property type="project" value="TreeGrafter"/>
</dbReference>
<evidence type="ECO:0000313" key="12">
    <source>
        <dbReference type="Proteomes" id="UP001233172"/>
    </source>
</evidence>
<feature type="transmembrane region" description="Helical" evidence="9">
    <location>
        <begin position="723"/>
        <end position="742"/>
    </location>
</feature>
<proteinExistence type="inferred from homology"/>
<reference evidence="11" key="2">
    <citation type="submission" date="2023-04" db="EMBL/GenBank/DDBJ databases">
        <authorList>
            <person name="Bu L."/>
            <person name="Lu L."/>
            <person name="Laidemitt M.R."/>
            <person name="Zhang S.M."/>
            <person name="Mutuku M."/>
            <person name="Mkoji G."/>
            <person name="Steinauer M."/>
            <person name="Loker E.S."/>
        </authorList>
    </citation>
    <scope>NUCLEOTIDE SEQUENCE</scope>
    <source>
        <strain evidence="11">KasaAsao</strain>
        <tissue evidence="11">Whole Snail</tissue>
    </source>
</reference>